<dbReference type="RefSeq" id="WP_119377764.1">
    <property type="nucleotide sequence ID" value="NZ_QWFX01000016.1"/>
</dbReference>
<keyword evidence="4" id="KW-0969">Cilium</keyword>
<dbReference type="Gene3D" id="3.40.1690.10">
    <property type="entry name" value="secretion proteins EscU"/>
    <property type="match status" value="1"/>
</dbReference>
<sequence length="357" mass="39950">MAEDNEQSGEKEFEATEQRLREARREGDVPQSKEANAFALLAGIILAAFAYSATFANDAFSKMSSLFYHADSYSNDIFAGGGQAAQGWLIGVLMSFAPLFILVFAFILAALVVQRAIAFSAKKIKPDMKKLMPAENLKKKYGPKGLLDFLKDTAKMLFAGLIAAIFLWHFVQSYYGSSAVQKGQMFEFTFAQVMLLFTLFAAFYFVLAAIDLPLQKQLHANRLKMTREEIKKEVKQSEGDPQLKQQRREKATKISRSEMLGNVKDATVVMVNPEHYAVALKWDPDDSRAPICVAKGVDHLAAKIREIALDNNIPIHRDPPATRSIYRLVEIDEEIHPEHFAAVAAAISFAERLKEHL</sequence>
<dbReference type="InterPro" id="IPR006135">
    <property type="entry name" value="T3SS_substrate_exporter"/>
</dbReference>
<dbReference type="GO" id="GO:0005886">
    <property type="term" value="C:plasma membrane"/>
    <property type="evidence" value="ECO:0007669"/>
    <property type="project" value="TreeGrafter"/>
</dbReference>
<dbReference type="AlphaFoldDB" id="A0A399R8R2"/>
<keyword evidence="5" id="KW-1185">Reference proteome</keyword>
<evidence type="ECO:0000256" key="1">
    <source>
        <dbReference type="ARBA" id="ARBA00010690"/>
    </source>
</evidence>
<evidence type="ECO:0000256" key="2">
    <source>
        <dbReference type="SAM" id="MobiDB-lite"/>
    </source>
</evidence>
<dbReference type="GO" id="GO:0009306">
    <property type="term" value="P:protein secretion"/>
    <property type="evidence" value="ECO:0007669"/>
    <property type="project" value="InterPro"/>
</dbReference>
<reference evidence="4 5" key="1">
    <citation type="submission" date="2018-08" db="EMBL/GenBank/DDBJ databases">
        <title>Henriciella mobilis sp. nov., isolated from seawater.</title>
        <authorList>
            <person name="Cheng H."/>
            <person name="Wu Y.-H."/>
            <person name="Xu X.-W."/>
            <person name="Guo L.-L."/>
        </authorList>
    </citation>
    <scope>NUCLEOTIDE SEQUENCE [LARGE SCALE GENOMIC DNA]</scope>
    <source>
        <strain evidence="4 5">JN25</strain>
    </source>
</reference>
<name>A0A399R8R2_9PROT</name>
<keyword evidence="3" id="KW-1133">Transmembrane helix</keyword>
<keyword evidence="3" id="KW-0812">Transmembrane</keyword>
<feature type="region of interest" description="Disordered" evidence="2">
    <location>
        <begin position="1"/>
        <end position="28"/>
    </location>
</feature>
<feature type="transmembrane region" description="Helical" evidence="3">
    <location>
        <begin position="154"/>
        <end position="171"/>
    </location>
</feature>
<comment type="caution">
    <text evidence="4">The sequence shown here is derived from an EMBL/GenBank/DDBJ whole genome shotgun (WGS) entry which is preliminary data.</text>
</comment>
<dbReference type="InterPro" id="IPR029025">
    <property type="entry name" value="T3SS_substrate_exporter_C"/>
</dbReference>
<keyword evidence="4" id="KW-0282">Flagellum</keyword>
<dbReference type="PANTHER" id="PTHR30531:SF12">
    <property type="entry name" value="FLAGELLAR BIOSYNTHETIC PROTEIN FLHB"/>
    <property type="match status" value="1"/>
</dbReference>
<dbReference type="Proteomes" id="UP000266385">
    <property type="component" value="Unassembled WGS sequence"/>
</dbReference>
<feature type="compositionally biased region" description="Basic and acidic residues" evidence="2">
    <location>
        <begin position="8"/>
        <end position="28"/>
    </location>
</feature>
<dbReference type="PANTHER" id="PTHR30531">
    <property type="entry name" value="FLAGELLAR BIOSYNTHETIC PROTEIN FLHB"/>
    <property type="match status" value="1"/>
</dbReference>
<dbReference type="EMBL" id="QWFX01000016">
    <property type="protein sequence ID" value="RIJ26871.1"/>
    <property type="molecule type" value="Genomic_DNA"/>
</dbReference>
<evidence type="ECO:0000256" key="3">
    <source>
        <dbReference type="SAM" id="Phobius"/>
    </source>
</evidence>
<proteinExistence type="inferred from homology"/>
<comment type="similarity">
    <text evidence="1">Belongs to the type III secretion exporter family.</text>
</comment>
<feature type="transmembrane region" description="Helical" evidence="3">
    <location>
        <begin position="35"/>
        <end position="56"/>
    </location>
</feature>
<keyword evidence="4" id="KW-0966">Cell projection</keyword>
<protein>
    <submittedName>
        <fullName evidence="4">Flagellar biosynthesis protein FlhB</fullName>
    </submittedName>
</protein>
<evidence type="ECO:0000313" key="4">
    <source>
        <dbReference type="EMBL" id="RIJ26871.1"/>
    </source>
</evidence>
<dbReference type="OrthoDB" id="9807950at2"/>
<feature type="region of interest" description="Disordered" evidence="2">
    <location>
        <begin position="232"/>
        <end position="253"/>
    </location>
</feature>
<feature type="transmembrane region" description="Helical" evidence="3">
    <location>
        <begin position="191"/>
        <end position="214"/>
    </location>
</feature>
<gene>
    <name evidence="4" type="ORF">D1223_18245</name>
</gene>
<dbReference type="SUPFAM" id="SSF160544">
    <property type="entry name" value="EscU C-terminal domain-like"/>
    <property type="match status" value="1"/>
</dbReference>
<organism evidence="4 5">
    <name type="scientific">Henriciella mobilis</name>
    <dbReference type="NCBI Taxonomy" id="2305467"/>
    <lineage>
        <taxon>Bacteria</taxon>
        <taxon>Pseudomonadati</taxon>
        <taxon>Pseudomonadota</taxon>
        <taxon>Alphaproteobacteria</taxon>
        <taxon>Hyphomonadales</taxon>
        <taxon>Hyphomonadaceae</taxon>
        <taxon>Henriciella</taxon>
    </lineage>
</organism>
<keyword evidence="3" id="KW-0472">Membrane</keyword>
<dbReference type="Pfam" id="PF01312">
    <property type="entry name" value="Bac_export_2"/>
    <property type="match status" value="1"/>
</dbReference>
<dbReference type="PRINTS" id="PR00950">
    <property type="entry name" value="TYPE3IMSPROT"/>
</dbReference>
<accession>A0A399R8R2</accession>
<evidence type="ECO:0000313" key="5">
    <source>
        <dbReference type="Proteomes" id="UP000266385"/>
    </source>
</evidence>
<feature type="transmembrane region" description="Helical" evidence="3">
    <location>
        <begin position="88"/>
        <end position="113"/>
    </location>
</feature>